<dbReference type="SMART" id="SM00797">
    <property type="entry name" value="AHS2"/>
    <property type="match status" value="1"/>
</dbReference>
<keyword evidence="3" id="KW-0067">ATP-binding</keyword>
<dbReference type="InterPro" id="IPR029000">
    <property type="entry name" value="Cyclophilin-like_dom_sf"/>
</dbReference>
<dbReference type="GO" id="GO:0016787">
    <property type="term" value="F:hydrolase activity"/>
    <property type="evidence" value="ECO:0007669"/>
    <property type="project" value="UniProtKB-KW"/>
</dbReference>
<evidence type="ECO:0000256" key="2">
    <source>
        <dbReference type="ARBA" id="ARBA00022801"/>
    </source>
</evidence>
<protein>
    <submittedName>
        <fullName evidence="5">Biotin-dependent carboxyltransferase family protein</fullName>
    </submittedName>
</protein>
<dbReference type="OrthoDB" id="9782422at2"/>
<dbReference type="RefSeq" id="WP_140467243.1">
    <property type="nucleotide sequence ID" value="NZ_RCYZ01000005.1"/>
</dbReference>
<dbReference type="GO" id="GO:0016740">
    <property type="term" value="F:transferase activity"/>
    <property type="evidence" value="ECO:0007669"/>
    <property type="project" value="UniProtKB-KW"/>
</dbReference>
<dbReference type="Proteomes" id="UP000317646">
    <property type="component" value="Unassembled WGS sequence"/>
</dbReference>
<evidence type="ECO:0000259" key="4">
    <source>
        <dbReference type="SMART" id="SM00797"/>
    </source>
</evidence>
<dbReference type="NCBIfam" id="TIGR00724">
    <property type="entry name" value="urea_amlyse_rel"/>
    <property type="match status" value="1"/>
</dbReference>
<keyword evidence="2" id="KW-0378">Hydrolase</keyword>
<dbReference type="EMBL" id="RCYZ01000005">
    <property type="protein sequence ID" value="TPG65403.1"/>
    <property type="molecule type" value="Genomic_DNA"/>
</dbReference>
<dbReference type="GO" id="GO:0005524">
    <property type="term" value="F:ATP binding"/>
    <property type="evidence" value="ECO:0007669"/>
    <property type="project" value="UniProtKB-KW"/>
</dbReference>
<feature type="domain" description="Carboxyltransferase" evidence="4">
    <location>
        <begin position="24"/>
        <end position="319"/>
    </location>
</feature>
<name>A0A502GWN8_9BACT</name>
<dbReference type="SUPFAM" id="SSF50891">
    <property type="entry name" value="Cyclophilin-like"/>
    <property type="match status" value="1"/>
</dbReference>
<dbReference type="PANTHER" id="PTHR43309:SF3">
    <property type="entry name" value="5-OXOPROLINASE SUBUNIT C"/>
    <property type="match status" value="1"/>
</dbReference>
<sequence length="334" mass="34655">MSLSILHPGLLTTVQDLGRPGYQHAGVVVGGALDAGALRVANLLVGNADGAAGLEITLRGPHLRFDAGTLLALTGADLSPTLDGQPVKMNRPTWAPASAVLAFGAPRAGCRAYLAVAGGIAVAPVLGSRATYLRAGLGGWHGRALQAGDLLPVGQPLPTGQRIAAELAESRVTITQASWTPGRQLCPVPRPSPIIRAVRGPEYGQFAAASQRAFWDEPFAITAAADRMGYRLQGPALRRLTDAELLSSAVTHGTVQVPAGGQPIVLLADRQTTGGYPRLAQVITADFGALAQAAPGQALRFQEVSLVEAQALYLAQERALRALPGAIRLQLARP</sequence>
<keyword evidence="5" id="KW-0808">Transferase</keyword>
<comment type="caution">
    <text evidence="5">The sequence shown here is derived from an EMBL/GenBank/DDBJ whole genome shotgun (WGS) entry which is preliminary data.</text>
</comment>
<evidence type="ECO:0000256" key="3">
    <source>
        <dbReference type="ARBA" id="ARBA00022840"/>
    </source>
</evidence>
<dbReference type="PANTHER" id="PTHR43309">
    <property type="entry name" value="5-OXOPROLINASE SUBUNIT C"/>
    <property type="match status" value="1"/>
</dbReference>
<keyword evidence="6" id="KW-1185">Reference proteome</keyword>
<dbReference type="Pfam" id="PF02626">
    <property type="entry name" value="CT_A_B"/>
    <property type="match status" value="1"/>
</dbReference>
<accession>A0A502GWN8</accession>
<reference evidence="5 6" key="1">
    <citation type="journal article" date="2019" name="Environ. Microbiol.">
        <title>Species interactions and distinct microbial communities in high Arctic permafrost affected cryosols are associated with the CH4 and CO2 gas fluxes.</title>
        <authorList>
            <person name="Altshuler I."/>
            <person name="Hamel J."/>
            <person name="Turney S."/>
            <person name="Magnuson E."/>
            <person name="Levesque R."/>
            <person name="Greer C."/>
            <person name="Whyte L.G."/>
        </authorList>
    </citation>
    <scope>NUCLEOTIDE SEQUENCE [LARGE SCALE GENOMIC DNA]</scope>
    <source>
        <strain evidence="5 6">S9.2P</strain>
    </source>
</reference>
<evidence type="ECO:0000313" key="6">
    <source>
        <dbReference type="Proteomes" id="UP000317646"/>
    </source>
</evidence>
<dbReference type="Gene3D" id="2.40.100.10">
    <property type="entry name" value="Cyclophilin-like"/>
    <property type="match status" value="1"/>
</dbReference>
<evidence type="ECO:0000313" key="5">
    <source>
        <dbReference type="EMBL" id="TPG65403.1"/>
    </source>
</evidence>
<dbReference type="InterPro" id="IPR003778">
    <property type="entry name" value="CT_A_B"/>
</dbReference>
<organism evidence="5 6">
    <name type="scientific">Hymenobacter nivis</name>
    <dbReference type="NCBI Taxonomy" id="1850093"/>
    <lineage>
        <taxon>Bacteria</taxon>
        <taxon>Pseudomonadati</taxon>
        <taxon>Bacteroidota</taxon>
        <taxon>Cytophagia</taxon>
        <taxon>Cytophagales</taxon>
        <taxon>Hymenobacteraceae</taxon>
        <taxon>Hymenobacter</taxon>
    </lineage>
</organism>
<keyword evidence="1" id="KW-0547">Nucleotide-binding</keyword>
<proteinExistence type="predicted"/>
<dbReference type="InterPro" id="IPR052708">
    <property type="entry name" value="PxpC"/>
</dbReference>
<gene>
    <name evidence="5" type="ORF">EAH73_13080</name>
</gene>
<dbReference type="AlphaFoldDB" id="A0A502GWN8"/>
<evidence type="ECO:0000256" key="1">
    <source>
        <dbReference type="ARBA" id="ARBA00022741"/>
    </source>
</evidence>